<dbReference type="InterPro" id="IPR001347">
    <property type="entry name" value="SIS_dom"/>
</dbReference>
<evidence type="ECO:0000256" key="2">
    <source>
        <dbReference type="SAM" id="MobiDB-lite"/>
    </source>
</evidence>
<gene>
    <name evidence="4" type="ORF">QRT04_13825</name>
</gene>
<dbReference type="EMBL" id="JAUCGQ010000002">
    <property type="protein sequence ID" value="MDM7856011.1"/>
    <property type="molecule type" value="Genomic_DNA"/>
</dbReference>
<organism evidence="4 5">
    <name type="scientific">Cellulomonas alba</name>
    <dbReference type="NCBI Taxonomy" id="3053467"/>
    <lineage>
        <taxon>Bacteria</taxon>
        <taxon>Bacillati</taxon>
        <taxon>Actinomycetota</taxon>
        <taxon>Actinomycetes</taxon>
        <taxon>Micrococcales</taxon>
        <taxon>Cellulomonadaceae</taxon>
        <taxon>Cellulomonas</taxon>
    </lineage>
</organism>
<proteinExistence type="predicted"/>
<dbReference type="RefSeq" id="WP_289456366.1">
    <property type="nucleotide sequence ID" value="NZ_JAUCGQ010000002.1"/>
</dbReference>
<dbReference type="Pfam" id="PF01380">
    <property type="entry name" value="SIS"/>
    <property type="match status" value="1"/>
</dbReference>
<feature type="domain" description="SIS" evidence="3">
    <location>
        <begin position="51"/>
        <end position="208"/>
    </location>
</feature>
<evidence type="ECO:0000313" key="4">
    <source>
        <dbReference type="EMBL" id="MDM7856011.1"/>
    </source>
</evidence>
<dbReference type="PROSITE" id="PS51464">
    <property type="entry name" value="SIS"/>
    <property type="match status" value="2"/>
</dbReference>
<reference evidence="4 5" key="1">
    <citation type="submission" date="2023-06" db="EMBL/GenBank/DDBJ databases">
        <title>Cellulomonas sp. MW4 Whole genome sequence.</title>
        <authorList>
            <person name="Park S."/>
        </authorList>
    </citation>
    <scope>NUCLEOTIDE SEQUENCE [LARGE SCALE GENOMIC DNA]</scope>
    <source>
        <strain evidence="4 5">MW4</strain>
    </source>
</reference>
<comment type="caution">
    <text evidence="4">The sequence shown here is derived from an EMBL/GenBank/DDBJ whole genome shotgun (WGS) entry which is preliminary data.</text>
</comment>
<dbReference type="PANTHER" id="PTHR32502:SF3">
    <property type="entry name" value="D-GALACTOSAMINE-6-PHOSPHATE DEAMINASE AGAS-RELATED"/>
    <property type="match status" value="1"/>
</dbReference>
<dbReference type="CDD" id="cd05008">
    <property type="entry name" value="SIS_GlmS_GlmD_1"/>
    <property type="match status" value="1"/>
</dbReference>
<evidence type="ECO:0000259" key="3">
    <source>
        <dbReference type="PROSITE" id="PS51464"/>
    </source>
</evidence>
<dbReference type="Proteomes" id="UP001529338">
    <property type="component" value="Unassembled WGS sequence"/>
</dbReference>
<feature type="region of interest" description="Disordered" evidence="2">
    <location>
        <begin position="1"/>
        <end position="21"/>
    </location>
</feature>
<protein>
    <submittedName>
        <fullName evidence="4">SIS domain-containing protein</fullName>
    </submittedName>
</protein>
<dbReference type="InterPro" id="IPR035466">
    <property type="entry name" value="GlmS/AgaS_SIS"/>
</dbReference>
<keyword evidence="5" id="KW-1185">Reference proteome</keyword>
<dbReference type="SUPFAM" id="SSF53697">
    <property type="entry name" value="SIS domain"/>
    <property type="match status" value="1"/>
</dbReference>
<accession>A0ABT7SIJ9</accession>
<dbReference type="InterPro" id="IPR050303">
    <property type="entry name" value="GatZ_KbaZ_carbometab"/>
</dbReference>
<feature type="domain" description="SIS" evidence="3">
    <location>
        <begin position="221"/>
        <end position="369"/>
    </location>
</feature>
<evidence type="ECO:0000256" key="1">
    <source>
        <dbReference type="ARBA" id="ARBA00022737"/>
    </source>
</evidence>
<feature type="compositionally biased region" description="Basic and acidic residues" evidence="2">
    <location>
        <begin position="7"/>
        <end position="19"/>
    </location>
</feature>
<dbReference type="InterPro" id="IPR046348">
    <property type="entry name" value="SIS_dom_sf"/>
</dbReference>
<evidence type="ECO:0000313" key="5">
    <source>
        <dbReference type="Proteomes" id="UP001529338"/>
    </source>
</evidence>
<dbReference type="Gene3D" id="3.40.50.10490">
    <property type="entry name" value="Glucose-6-phosphate isomerase like protein, domain 1"/>
    <property type="match status" value="2"/>
</dbReference>
<keyword evidence="1" id="KW-0677">Repeat</keyword>
<sequence length="391" mass="41327">MLPKTAFGDDGRGTLDERAGATGREIAQQPAVWRRLAADLAGRRETVRGFLEPLLSRGDLRIVLTGAGTSAFAGELLAPALARALSRTIDAVATTAIVTNPREAFVEDVPTLLVSFARSGDSPESVAATELADRCLSSVYHLIVTCNAEGHLARTHSASERSLVLLMPPESHDEGFAMTSSFTSMVLATWLALVPSGLDSGVAERLAEAGAAVLRRTPDDVAKLAARGYDRVVYLGSGSLAALARESALKVLELTAGEVVSYSDSSLGFRHGPKSVVNDRTLAIVYLSNDPYVRLYDEDIVAELQAQMGSDNVVVVGASPSAALEPDGPWAVPHLAEDPDALVGLVFVLVAQLLAMNASLELGIKPDTPWPDGQVNRVVQGVTVHPFEADR</sequence>
<dbReference type="PANTHER" id="PTHR32502">
    <property type="entry name" value="N-ACETYLGALACTOSAMINE PERMEASE II COMPONENT-RELATED"/>
    <property type="match status" value="1"/>
</dbReference>
<name>A0ABT7SIJ9_9CELL</name>